<dbReference type="EMBL" id="JJNZ01000024">
    <property type="protein sequence ID" value="KDC51596.1"/>
    <property type="molecule type" value="Genomic_DNA"/>
</dbReference>
<dbReference type="Proteomes" id="UP000027154">
    <property type="component" value="Unassembled WGS sequence"/>
</dbReference>
<evidence type="ECO:0000256" key="6">
    <source>
        <dbReference type="HAMAP-Rule" id="MF_01345"/>
    </source>
</evidence>
<keyword evidence="11" id="KW-1185">Reference proteome</keyword>
<dbReference type="OrthoDB" id="9811714at2"/>
<gene>
    <name evidence="6 7" type="primary">rpsQ</name>
    <name evidence="9" type="ORF">DC53_08480</name>
    <name evidence="7" type="ORF">EU508_04755</name>
    <name evidence="8" type="ORF">EU509_01485</name>
</gene>
<keyword evidence="5 6" id="KW-0687">Ribonucleoprotein</keyword>
<dbReference type="GO" id="GO:0006412">
    <property type="term" value="P:translation"/>
    <property type="evidence" value="ECO:0007669"/>
    <property type="project" value="UniProtKB-UniRule"/>
</dbReference>
<evidence type="ECO:0000256" key="5">
    <source>
        <dbReference type="ARBA" id="ARBA00023274"/>
    </source>
</evidence>
<dbReference type="GO" id="GO:0019843">
    <property type="term" value="F:rRNA binding"/>
    <property type="evidence" value="ECO:0007669"/>
    <property type="project" value="UniProtKB-UniRule"/>
</dbReference>
<evidence type="ECO:0000313" key="9">
    <source>
        <dbReference type="EMBL" id="KDC51596.1"/>
    </source>
</evidence>
<dbReference type="PANTHER" id="PTHR10744">
    <property type="entry name" value="40S RIBOSOMAL PROTEIN S11 FAMILY MEMBER"/>
    <property type="match status" value="1"/>
</dbReference>
<dbReference type="InterPro" id="IPR012340">
    <property type="entry name" value="NA-bd_OB-fold"/>
</dbReference>
<dbReference type="AlphaFoldDB" id="A0A063KSZ1"/>
<comment type="similarity">
    <text evidence="1 6">Belongs to the universal ribosomal protein uS17 family.</text>
</comment>
<comment type="subunit">
    <text evidence="6">Part of the 30S ribosomal subunit.</text>
</comment>
<dbReference type="InterPro" id="IPR000266">
    <property type="entry name" value="Ribosomal_uS17"/>
</dbReference>
<dbReference type="NCBIfam" id="NF004123">
    <property type="entry name" value="PRK05610.1"/>
    <property type="match status" value="1"/>
</dbReference>
<comment type="caution">
    <text evidence="9">The sequence shown here is derived from an EMBL/GenBank/DDBJ whole genome shotgun (WGS) entry which is preliminary data.</text>
</comment>
<dbReference type="GO" id="GO:0022627">
    <property type="term" value="C:cytosolic small ribosomal subunit"/>
    <property type="evidence" value="ECO:0007669"/>
    <property type="project" value="UniProtKB-UniRule"/>
</dbReference>
<proteinExistence type="inferred from homology"/>
<dbReference type="HAMAP" id="MF_01345_B">
    <property type="entry name" value="Ribosomal_uS17_B"/>
    <property type="match status" value="1"/>
</dbReference>
<evidence type="ECO:0000256" key="1">
    <source>
        <dbReference type="ARBA" id="ARBA00010254"/>
    </source>
</evidence>
<dbReference type="Pfam" id="PF00366">
    <property type="entry name" value="Ribosomal_S17"/>
    <property type="match status" value="1"/>
</dbReference>
<keyword evidence="2 6" id="KW-0699">rRNA-binding</keyword>
<sequence>MSDKIRTLQGRVISDKMEKSFTIAIARYVKHPIYGKFIKRTTKLHVHDENNTAKAGDVVTIRECAPISKNKSWTLVDVISSPKLA</sequence>
<evidence type="ECO:0000313" key="12">
    <source>
        <dbReference type="Proteomes" id="UP000324162"/>
    </source>
</evidence>
<evidence type="ECO:0000256" key="2">
    <source>
        <dbReference type="ARBA" id="ARBA00022730"/>
    </source>
</evidence>
<dbReference type="EMBL" id="SEUK01000042">
    <property type="protein sequence ID" value="KAA1163498.1"/>
    <property type="molecule type" value="Genomic_DNA"/>
</dbReference>
<dbReference type="Proteomes" id="UP000324162">
    <property type="component" value="Unassembled WGS sequence"/>
</dbReference>
<dbReference type="PRINTS" id="PR00973">
    <property type="entry name" value="RIBOSOMALS17"/>
</dbReference>
<accession>A0A063KSZ1</accession>
<evidence type="ECO:0000313" key="8">
    <source>
        <dbReference type="EMBL" id="KAA1165391.1"/>
    </source>
</evidence>
<reference evidence="9 10" key="1">
    <citation type="submission" date="2014-04" db="EMBL/GenBank/DDBJ databases">
        <title>Pseudoalteromonas galatheae sp. nov., isolated from a deep-sea polychaete near Canal Concepcion, Chile.</title>
        <authorList>
            <person name="Machado H.R."/>
            <person name="Gram L."/>
            <person name="Vynne N.G."/>
        </authorList>
    </citation>
    <scope>NUCLEOTIDE SEQUENCE [LARGE SCALE GENOMIC DNA]</scope>
    <source>
        <strain evidence="9 10">KMM216</strain>
    </source>
</reference>
<name>A0A063KSZ1_9GAMM</name>
<dbReference type="RefSeq" id="WP_007376193.1">
    <property type="nucleotide sequence ID" value="NZ_JBBMQV010000008.1"/>
</dbReference>
<dbReference type="EMBL" id="SEUJ01000045">
    <property type="protein sequence ID" value="KAA1165391.1"/>
    <property type="molecule type" value="Genomic_DNA"/>
</dbReference>
<protein>
    <recommendedName>
        <fullName evidence="6">Small ribosomal subunit protein uS17</fullName>
    </recommendedName>
</protein>
<keyword evidence="3 6" id="KW-0694">RNA-binding</keyword>
<dbReference type="FunFam" id="2.40.50.140:FF:000014">
    <property type="entry name" value="30S ribosomal protein S17"/>
    <property type="match status" value="1"/>
</dbReference>
<evidence type="ECO:0000313" key="11">
    <source>
        <dbReference type="Proteomes" id="UP000322915"/>
    </source>
</evidence>
<evidence type="ECO:0000313" key="7">
    <source>
        <dbReference type="EMBL" id="KAA1163498.1"/>
    </source>
</evidence>
<evidence type="ECO:0000256" key="3">
    <source>
        <dbReference type="ARBA" id="ARBA00022884"/>
    </source>
</evidence>
<dbReference type="GO" id="GO:0003735">
    <property type="term" value="F:structural constituent of ribosome"/>
    <property type="evidence" value="ECO:0007669"/>
    <property type="project" value="UniProtKB-UniRule"/>
</dbReference>
<comment type="function">
    <text evidence="6">One of the primary rRNA binding proteins, it binds specifically to the 5'-end of 16S ribosomal RNA.</text>
</comment>
<evidence type="ECO:0000313" key="10">
    <source>
        <dbReference type="Proteomes" id="UP000027154"/>
    </source>
</evidence>
<dbReference type="NCBIfam" id="TIGR03635">
    <property type="entry name" value="uS17_bact"/>
    <property type="match status" value="1"/>
</dbReference>
<dbReference type="SUPFAM" id="SSF50249">
    <property type="entry name" value="Nucleic acid-binding proteins"/>
    <property type="match status" value="1"/>
</dbReference>
<dbReference type="PANTHER" id="PTHR10744:SF1">
    <property type="entry name" value="SMALL RIBOSOMAL SUBUNIT PROTEIN US17M"/>
    <property type="match status" value="1"/>
</dbReference>
<organism evidence="9 10">
    <name type="scientific">Pseudoalteromonas fuliginea</name>
    <dbReference type="NCBI Taxonomy" id="1872678"/>
    <lineage>
        <taxon>Bacteria</taxon>
        <taxon>Pseudomonadati</taxon>
        <taxon>Pseudomonadota</taxon>
        <taxon>Gammaproteobacteria</taxon>
        <taxon>Alteromonadales</taxon>
        <taxon>Pseudoalteromonadaceae</taxon>
        <taxon>Pseudoalteromonas</taxon>
    </lineage>
</organism>
<evidence type="ECO:0000256" key="4">
    <source>
        <dbReference type="ARBA" id="ARBA00022980"/>
    </source>
</evidence>
<dbReference type="InterPro" id="IPR019984">
    <property type="entry name" value="Ribosomal_uS17_bact/chlr"/>
</dbReference>
<keyword evidence="4 6" id="KW-0689">Ribosomal protein</keyword>
<reference evidence="11 12" key="2">
    <citation type="submission" date="2019-01" db="EMBL/GenBank/DDBJ databases">
        <title>Genome sequences of marine Pseudoalteromonas species.</title>
        <authorList>
            <person name="Boraston A.B."/>
            <person name="Hehemann J.-H."/>
            <person name="Vickers C.J."/>
            <person name="Salama-Alber O."/>
            <person name="Abe K."/>
            <person name="Hettle A.J."/>
        </authorList>
    </citation>
    <scope>NUCLEOTIDE SEQUENCE [LARGE SCALE GENOMIC DNA]</scope>
    <source>
        <strain evidence="7 12">PS42</strain>
        <strain evidence="8 11">PS47</strain>
    </source>
</reference>
<dbReference type="Gene3D" id="2.40.50.140">
    <property type="entry name" value="Nucleic acid-binding proteins"/>
    <property type="match status" value="1"/>
</dbReference>
<dbReference type="Proteomes" id="UP000322915">
    <property type="component" value="Unassembled WGS sequence"/>
</dbReference>
<dbReference type="CDD" id="cd00364">
    <property type="entry name" value="Ribosomal_uS17"/>
    <property type="match status" value="1"/>
</dbReference>